<reference evidence="2 3" key="1">
    <citation type="submission" date="2019-07" db="EMBL/GenBank/DDBJ databases">
        <title>The pathways for chlorine oxyanion respiration interact through the shared metabolite chlorate.</title>
        <authorList>
            <person name="Barnum T.P."/>
            <person name="Cheng Y."/>
            <person name="Hill K.A."/>
            <person name="Lucas L.N."/>
            <person name="Carlson H.K."/>
            <person name="Coates J.D."/>
        </authorList>
    </citation>
    <scope>NUCLEOTIDE SEQUENCE [LARGE SCALE GENOMIC DNA]</scope>
    <source>
        <strain evidence="2 3">SFB-3</strain>
    </source>
</reference>
<dbReference type="InterPro" id="IPR029068">
    <property type="entry name" value="Glyas_Bleomycin-R_OHBP_Dase"/>
</dbReference>
<name>A0A557R1U3_9RHOO</name>
<evidence type="ECO:0000259" key="1">
    <source>
        <dbReference type="PROSITE" id="PS51819"/>
    </source>
</evidence>
<dbReference type="Proteomes" id="UP000319502">
    <property type="component" value="Unassembled WGS sequence"/>
</dbReference>
<sequence length="214" mass="22139">MFSHVMVGSNDIARSKRFYDAVLAVLGAGEAVRNEAPTGDVRLFNRHVGGSFGVTVPINGEAAMPANGGTVGIVGFKCASPEQVRQFHDVALAHGGVSIENAPGLRESTLGAMHQACVRDPDGNKLCAVCRGRSRAGGIPRGVPFCPRPSYRVGVSSVAGGLNRAGVASAGSGSGRASCASSGGVAAFFCFFCRRKRRSPTCSMRLSWKVISAP</sequence>
<feature type="domain" description="VOC" evidence="1">
    <location>
        <begin position="1"/>
        <end position="131"/>
    </location>
</feature>
<dbReference type="PANTHER" id="PTHR35006">
    <property type="entry name" value="GLYOXALASE FAMILY PROTEIN (AFU_ORTHOLOGUE AFUA_5G14830)"/>
    <property type="match status" value="1"/>
</dbReference>
<dbReference type="EMBL" id="VMNK01000003">
    <property type="protein sequence ID" value="TVO59114.1"/>
    <property type="molecule type" value="Genomic_DNA"/>
</dbReference>
<dbReference type="PROSITE" id="PS51819">
    <property type="entry name" value="VOC"/>
    <property type="match status" value="1"/>
</dbReference>
<dbReference type="Gene3D" id="3.10.180.10">
    <property type="entry name" value="2,3-Dihydroxybiphenyl 1,2-Dioxygenase, domain 1"/>
    <property type="match status" value="1"/>
</dbReference>
<evidence type="ECO:0000313" key="3">
    <source>
        <dbReference type="Proteomes" id="UP000319502"/>
    </source>
</evidence>
<dbReference type="Pfam" id="PF00903">
    <property type="entry name" value="Glyoxalase"/>
    <property type="match status" value="1"/>
</dbReference>
<evidence type="ECO:0000313" key="2">
    <source>
        <dbReference type="EMBL" id="TVO59114.1"/>
    </source>
</evidence>
<comment type="caution">
    <text evidence="2">The sequence shown here is derived from an EMBL/GenBank/DDBJ whole genome shotgun (WGS) entry which is preliminary data.</text>
</comment>
<protein>
    <submittedName>
        <fullName evidence="2">VOC family protein</fullName>
    </submittedName>
</protein>
<dbReference type="OrthoDB" id="9800438at2"/>
<keyword evidence="3" id="KW-1185">Reference proteome</keyword>
<gene>
    <name evidence="2" type="ORF">FHP91_02150</name>
</gene>
<dbReference type="CDD" id="cd07262">
    <property type="entry name" value="VOC_like"/>
    <property type="match status" value="1"/>
</dbReference>
<proteinExistence type="predicted"/>
<dbReference type="SUPFAM" id="SSF54593">
    <property type="entry name" value="Glyoxalase/Bleomycin resistance protein/Dihydroxybiphenyl dioxygenase"/>
    <property type="match status" value="1"/>
</dbReference>
<dbReference type="InterPro" id="IPR004360">
    <property type="entry name" value="Glyas_Fos-R_dOase_dom"/>
</dbReference>
<dbReference type="InterPro" id="IPR037523">
    <property type="entry name" value="VOC_core"/>
</dbReference>
<organism evidence="2 3">
    <name type="scientific">Denitromonas halophila</name>
    <dbReference type="NCBI Taxonomy" id="1629404"/>
    <lineage>
        <taxon>Bacteria</taxon>
        <taxon>Pseudomonadati</taxon>
        <taxon>Pseudomonadota</taxon>
        <taxon>Betaproteobacteria</taxon>
        <taxon>Rhodocyclales</taxon>
        <taxon>Zoogloeaceae</taxon>
        <taxon>Denitromonas</taxon>
    </lineage>
</organism>
<dbReference type="AlphaFoldDB" id="A0A557R1U3"/>
<accession>A0A557R1U3</accession>
<dbReference type="PANTHER" id="PTHR35006:SF1">
    <property type="entry name" value="BLL2941 PROTEIN"/>
    <property type="match status" value="1"/>
</dbReference>